<evidence type="ECO:0008006" key="3">
    <source>
        <dbReference type="Google" id="ProtNLM"/>
    </source>
</evidence>
<dbReference type="eggNOG" id="COG2357">
    <property type="taxonomic scope" value="Bacteria"/>
</dbReference>
<protein>
    <recommendedName>
        <fullName evidence="3">RelA/SpoT domain-containing protein</fullName>
    </recommendedName>
</protein>
<dbReference type="Proteomes" id="UP000000639">
    <property type="component" value="Chromosome"/>
</dbReference>
<evidence type="ECO:0000313" key="2">
    <source>
        <dbReference type="Proteomes" id="UP000000639"/>
    </source>
</evidence>
<dbReference type="RefSeq" id="WP_011770907.1">
    <property type="nucleotide sequence ID" value="NC_008709.1"/>
</dbReference>
<keyword evidence="2" id="KW-1185">Reference proteome</keyword>
<dbReference type="KEGG" id="pin:Ping_2632"/>
<dbReference type="SUPFAM" id="SSF81301">
    <property type="entry name" value="Nucleotidyltransferase"/>
    <property type="match status" value="1"/>
</dbReference>
<sequence length="253" mass="28814">MNKLFQTLFVLLVMSSPVDVAPEKQHQGINASKLLSFSQPNRKSTQPRNLAGLFGITEYQAINIKQPHNDFNQLYQKAISGQTELETVTQKIAQQSNTYIYSSGVKSKQRARDKVAAKYTGHSEKITDLARTSMVAQDIPGLINAFELLEKNTQILRIKNRFVTPNPSGYRDLSLLVRLPESGIVAEVQLHLEAFSVIKNGKEHDNYELIQKMQRLQLSENRGLNEIEQASIYKLRNESQQMYQQAWDQYLSA</sequence>
<dbReference type="STRING" id="357804.Ping_2632"/>
<gene>
    <name evidence="1" type="ordered locus">Ping_2632</name>
</gene>
<accession>A1SXY5</accession>
<organism evidence="1 2">
    <name type="scientific">Psychromonas ingrahamii (strain DSM 17664 / CCUG 51855 / 37)</name>
    <dbReference type="NCBI Taxonomy" id="357804"/>
    <lineage>
        <taxon>Bacteria</taxon>
        <taxon>Pseudomonadati</taxon>
        <taxon>Pseudomonadota</taxon>
        <taxon>Gammaproteobacteria</taxon>
        <taxon>Alteromonadales</taxon>
        <taxon>Psychromonadaceae</taxon>
        <taxon>Psychromonas</taxon>
    </lineage>
</organism>
<reference evidence="1 2" key="1">
    <citation type="submission" date="2007-01" db="EMBL/GenBank/DDBJ databases">
        <title>Complete sequence of Psychromonas ingrahamii 37.</title>
        <authorList>
            <consortium name="US DOE Joint Genome Institute"/>
            <person name="Copeland A."/>
            <person name="Lucas S."/>
            <person name="Lapidus A."/>
            <person name="Barry K."/>
            <person name="Detter J.C."/>
            <person name="Glavina del Rio T."/>
            <person name="Hammon N."/>
            <person name="Israni S."/>
            <person name="Dalin E."/>
            <person name="Tice H."/>
            <person name="Pitluck S."/>
            <person name="Thompson L.S."/>
            <person name="Brettin T."/>
            <person name="Bruce D."/>
            <person name="Han C."/>
            <person name="Tapia R."/>
            <person name="Schmutz J."/>
            <person name="Larimer F."/>
            <person name="Land M."/>
            <person name="Hauser L."/>
            <person name="Kyrpides N."/>
            <person name="Ivanova N."/>
            <person name="Staley J."/>
            <person name="Richardson P."/>
        </authorList>
    </citation>
    <scope>NUCLEOTIDE SEQUENCE [LARGE SCALE GENOMIC DNA]</scope>
    <source>
        <strain evidence="1 2">37</strain>
    </source>
</reference>
<dbReference type="AlphaFoldDB" id="A1SXY5"/>
<dbReference type="InterPro" id="IPR043519">
    <property type="entry name" value="NT_sf"/>
</dbReference>
<dbReference type="Gene3D" id="3.30.460.10">
    <property type="entry name" value="Beta Polymerase, domain 2"/>
    <property type="match status" value="1"/>
</dbReference>
<dbReference type="HOGENOM" id="CLU_097578_0_0_6"/>
<dbReference type="EMBL" id="CP000510">
    <property type="protein sequence ID" value="ABM04350.1"/>
    <property type="molecule type" value="Genomic_DNA"/>
</dbReference>
<dbReference type="OrthoDB" id="5823369at2"/>
<evidence type="ECO:0000313" key="1">
    <source>
        <dbReference type="EMBL" id="ABM04350.1"/>
    </source>
</evidence>
<proteinExistence type="predicted"/>
<name>A1SXY5_PSYIN</name>